<dbReference type="SUPFAM" id="SSF48230">
    <property type="entry name" value="Chondroitin AC/alginate lyase"/>
    <property type="match status" value="1"/>
</dbReference>
<dbReference type="Proteomes" id="UP000321820">
    <property type="component" value="Chromosome"/>
</dbReference>
<dbReference type="InterPro" id="IPR008929">
    <property type="entry name" value="Chondroitin_lyas"/>
</dbReference>
<keyword evidence="5" id="KW-1185">Reference proteome</keyword>
<evidence type="ECO:0000256" key="1">
    <source>
        <dbReference type="ARBA" id="ARBA00022729"/>
    </source>
</evidence>
<dbReference type="GO" id="GO:0042597">
    <property type="term" value="C:periplasmic space"/>
    <property type="evidence" value="ECO:0007669"/>
    <property type="project" value="InterPro"/>
</dbReference>
<dbReference type="EMBL" id="CP042806">
    <property type="protein sequence ID" value="QEE28266.1"/>
    <property type="molecule type" value="Genomic_DNA"/>
</dbReference>
<evidence type="ECO:0000259" key="3">
    <source>
        <dbReference type="Pfam" id="PF05426"/>
    </source>
</evidence>
<keyword evidence="1" id="KW-0732">Signal</keyword>
<sequence length="403" mass="44116">MAYQRSLSGTFHQDWCYDRHASEEQCSRALNVRSIHRRSLTSHHDSARSYLPMTMYRYAFVLFVATSIKSVAFAASAYHSPWDAHPVKETSAAYSCPEPAHLPVDFVTDGFYADNDPTHSIIDPVKQKAYAESSGPVKREGDLMVAAADEFRKTGSAQAAKCVLQHLEFQAKEGALTGKMSSSQAYFVQGWVVGAEAIAYLKVGGPAKTTAAQRALILPWLEKVGAQTVKFYEDRAKESGGNRAQNHFYWAAVELAAIGIAANNPNDFDWAMQQAKAGIASIRPDGTLAEEMRRGKRALHYHLYAASPLVMLAELGLANGVDLYAEHSGALKKLIAISTTGLVDSSFFDKQTGIPQERPDPPTAEAIGWAEPYNRRFPDPVTTKLLAAAPSHSYMYLGGLPPQ</sequence>
<dbReference type="AlphaFoldDB" id="A0A5B9EDS9"/>
<protein>
    <submittedName>
        <fullName evidence="4">Poly(Beta-D-mannuronate) lyase</fullName>
    </submittedName>
</protein>
<feature type="domain" description="Alginate lyase" evidence="3">
    <location>
        <begin position="115"/>
        <end position="344"/>
    </location>
</feature>
<keyword evidence="2 4" id="KW-0456">Lyase</keyword>
<dbReference type="InterPro" id="IPR008397">
    <property type="entry name" value="Alginate_lyase_dom"/>
</dbReference>
<organism evidence="4 5">
    <name type="scientific">Terriglobus albidus</name>
    <dbReference type="NCBI Taxonomy" id="1592106"/>
    <lineage>
        <taxon>Bacteria</taxon>
        <taxon>Pseudomonadati</taxon>
        <taxon>Acidobacteriota</taxon>
        <taxon>Terriglobia</taxon>
        <taxon>Terriglobales</taxon>
        <taxon>Acidobacteriaceae</taxon>
        <taxon>Terriglobus</taxon>
    </lineage>
</organism>
<dbReference type="OrthoDB" id="7210452at2"/>
<name>A0A5B9EDS9_9BACT</name>
<dbReference type="Pfam" id="PF05426">
    <property type="entry name" value="Alginate_lyase"/>
    <property type="match status" value="1"/>
</dbReference>
<reference evidence="4 5" key="1">
    <citation type="submission" date="2019-08" db="EMBL/GenBank/DDBJ databases">
        <title>Complete genome sequence of Terriglobus albidus strain ORNL.</title>
        <authorList>
            <person name="Podar M."/>
        </authorList>
    </citation>
    <scope>NUCLEOTIDE SEQUENCE [LARGE SCALE GENOMIC DNA]</scope>
    <source>
        <strain evidence="4 5">ORNL</strain>
    </source>
</reference>
<evidence type="ECO:0000256" key="2">
    <source>
        <dbReference type="ARBA" id="ARBA00023239"/>
    </source>
</evidence>
<gene>
    <name evidence="4" type="ORF">FTW19_09810</name>
</gene>
<evidence type="ECO:0000313" key="4">
    <source>
        <dbReference type="EMBL" id="QEE28266.1"/>
    </source>
</evidence>
<accession>A0A5B9EDS9</accession>
<dbReference type="GO" id="GO:0016829">
    <property type="term" value="F:lyase activity"/>
    <property type="evidence" value="ECO:0007669"/>
    <property type="project" value="UniProtKB-KW"/>
</dbReference>
<dbReference type="Gene3D" id="1.50.10.100">
    <property type="entry name" value="Chondroitin AC/alginate lyase"/>
    <property type="match status" value="1"/>
</dbReference>
<dbReference type="KEGG" id="talb:FTW19_09810"/>
<proteinExistence type="predicted"/>
<evidence type="ECO:0000313" key="5">
    <source>
        <dbReference type="Proteomes" id="UP000321820"/>
    </source>
</evidence>